<dbReference type="GO" id="GO:0110051">
    <property type="term" value="P:metabolite repair"/>
    <property type="evidence" value="ECO:0007669"/>
    <property type="project" value="TreeGrafter"/>
</dbReference>
<evidence type="ECO:0000256" key="1">
    <source>
        <dbReference type="ARBA" id="ARBA00022741"/>
    </source>
</evidence>
<feature type="non-terminal residue" evidence="7">
    <location>
        <position position="1"/>
    </location>
</feature>
<keyword evidence="1" id="KW-0547">Nucleotide-binding</keyword>
<name>A0A383F1P9_9ZZZZ</name>
<accession>A0A383F1P9</accession>
<proteinExistence type="predicted"/>
<keyword evidence="4" id="KW-0520">NAD</keyword>
<dbReference type="GO" id="GO:0052856">
    <property type="term" value="F:NAD(P)HX epimerase activity"/>
    <property type="evidence" value="ECO:0007669"/>
    <property type="project" value="TreeGrafter"/>
</dbReference>
<evidence type="ECO:0000256" key="5">
    <source>
        <dbReference type="ARBA" id="ARBA00023239"/>
    </source>
</evidence>
<evidence type="ECO:0000256" key="2">
    <source>
        <dbReference type="ARBA" id="ARBA00022840"/>
    </source>
</evidence>
<dbReference type="SUPFAM" id="SSF53613">
    <property type="entry name" value="Ribokinase-like"/>
    <property type="match status" value="1"/>
</dbReference>
<dbReference type="InterPro" id="IPR029056">
    <property type="entry name" value="Ribokinase-like"/>
</dbReference>
<feature type="domain" description="YjeF C-terminal" evidence="6">
    <location>
        <begin position="21"/>
        <end position="228"/>
    </location>
</feature>
<keyword evidence="2" id="KW-0067">ATP-binding</keyword>
<organism evidence="7">
    <name type="scientific">marine metagenome</name>
    <dbReference type="NCBI Taxonomy" id="408172"/>
    <lineage>
        <taxon>unclassified sequences</taxon>
        <taxon>metagenomes</taxon>
        <taxon>ecological metagenomes</taxon>
    </lineage>
</organism>
<feature type="non-terminal residue" evidence="7">
    <location>
        <position position="228"/>
    </location>
</feature>
<protein>
    <recommendedName>
        <fullName evidence="6">YjeF C-terminal domain-containing protein</fullName>
    </recommendedName>
</protein>
<dbReference type="CDD" id="cd01171">
    <property type="entry name" value="YXKO-related"/>
    <property type="match status" value="1"/>
</dbReference>
<evidence type="ECO:0000256" key="4">
    <source>
        <dbReference type="ARBA" id="ARBA00023027"/>
    </source>
</evidence>
<evidence type="ECO:0000256" key="3">
    <source>
        <dbReference type="ARBA" id="ARBA00022857"/>
    </source>
</evidence>
<gene>
    <name evidence="7" type="ORF">METZ01_LOCUS515775</name>
</gene>
<evidence type="ECO:0000259" key="6">
    <source>
        <dbReference type="PROSITE" id="PS51383"/>
    </source>
</evidence>
<dbReference type="PANTHER" id="PTHR12592">
    <property type="entry name" value="ATP-DEPENDENT (S)-NAD(P)H-HYDRATE DEHYDRATASE FAMILY MEMBER"/>
    <property type="match status" value="1"/>
</dbReference>
<keyword evidence="5" id="KW-0456">Lyase</keyword>
<sequence length="228" mass="23810">ADIGWPSDLSALDSIQLNLASGADVGSMLPERSRDSHKGTFGTALVVAGSINYSGAAYLAAAGAYRVGTGLVTVAVPGIIHGIVASQLPEATYIILPSDMGVISDSGVSIIRQALENVDSLLLGPGWGTERPTADFIHGIFSSVKDDVTGGIGFAVESKGNTNAEFDTPRLPPTVVDADGLRLLAQLPEWYLRLPELSVLTPHPGEMAFLTGLSIDEIQSDRINVASR</sequence>
<evidence type="ECO:0000313" key="7">
    <source>
        <dbReference type="EMBL" id="SVE62921.1"/>
    </source>
</evidence>
<dbReference type="GO" id="GO:0052855">
    <property type="term" value="F:ADP-dependent NAD(P)H-hydrate dehydratase activity"/>
    <property type="evidence" value="ECO:0007669"/>
    <property type="project" value="TreeGrafter"/>
</dbReference>
<dbReference type="AlphaFoldDB" id="A0A383F1P9"/>
<dbReference type="Pfam" id="PF01256">
    <property type="entry name" value="Carb_kinase"/>
    <property type="match status" value="1"/>
</dbReference>
<dbReference type="GO" id="GO:0005524">
    <property type="term" value="F:ATP binding"/>
    <property type="evidence" value="ECO:0007669"/>
    <property type="project" value="UniProtKB-KW"/>
</dbReference>
<dbReference type="PANTHER" id="PTHR12592:SF0">
    <property type="entry name" value="ATP-DEPENDENT (S)-NAD(P)H-HYDRATE DEHYDRATASE"/>
    <property type="match status" value="1"/>
</dbReference>
<keyword evidence="3" id="KW-0521">NADP</keyword>
<dbReference type="EMBL" id="UINC01230688">
    <property type="protein sequence ID" value="SVE62921.1"/>
    <property type="molecule type" value="Genomic_DNA"/>
</dbReference>
<dbReference type="PROSITE" id="PS51383">
    <property type="entry name" value="YJEF_C_3"/>
    <property type="match status" value="1"/>
</dbReference>
<dbReference type="InterPro" id="IPR000631">
    <property type="entry name" value="CARKD"/>
</dbReference>
<dbReference type="Gene3D" id="3.40.1190.20">
    <property type="match status" value="1"/>
</dbReference>
<reference evidence="7" key="1">
    <citation type="submission" date="2018-05" db="EMBL/GenBank/DDBJ databases">
        <authorList>
            <person name="Lanie J.A."/>
            <person name="Ng W.-L."/>
            <person name="Kazmierczak K.M."/>
            <person name="Andrzejewski T.M."/>
            <person name="Davidsen T.M."/>
            <person name="Wayne K.J."/>
            <person name="Tettelin H."/>
            <person name="Glass J.I."/>
            <person name="Rusch D."/>
            <person name="Podicherti R."/>
            <person name="Tsui H.-C.T."/>
            <person name="Winkler M.E."/>
        </authorList>
    </citation>
    <scope>NUCLEOTIDE SEQUENCE</scope>
</reference>